<name>A0A8B6C3F6_MYTGA</name>
<protein>
    <recommendedName>
        <fullName evidence="1">Fibronectin type-III domain-containing protein</fullName>
    </recommendedName>
</protein>
<evidence type="ECO:0000313" key="3">
    <source>
        <dbReference type="Proteomes" id="UP000596742"/>
    </source>
</evidence>
<organism evidence="2 3">
    <name type="scientific">Mytilus galloprovincialis</name>
    <name type="common">Mediterranean mussel</name>
    <dbReference type="NCBI Taxonomy" id="29158"/>
    <lineage>
        <taxon>Eukaryota</taxon>
        <taxon>Metazoa</taxon>
        <taxon>Spiralia</taxon>
        <taxon>Lophotrochozoa</taxon>
        <taxon>Mollusca</taxon>
        <taxon>Bivalvia</taxon>
        <taxon>Autobranchia</taxon>
        <taxon>Pteriomorphia</taxon>
        <taxon>Mytilida</taxon>
        <taxon>Mytiloidea</taxon>
        <taxon>Mytilidae</taxon>
        <taxon>Mytilinae</taxon>
        <taxon>Mytilus</taxon>
    </lineage>
</organism>
<accession>A0A8B6C3F6</accession>
<reference evidence="2" key="1">
    <citation type="submission" date="2018-11" db="EMBL/GenBank/DDBJ databases">
        <authorList>
            <person name="Alioto T."/>
            <person name="Alioto T."/>
        </authorList>
    </citation>
    <scope>NUCLEOTIDE SEQUENCE</scope>
</reference>
<dbReference type="Gene3D" id="2.60.40.10">
    <property type="entry name" value="Immunoglobulins"/>
    <property type="match status" value="1"/>
</dbReference>
<proteinExistence type="predicted"/>
<gene>
    <name evidence="2" type="ORF">MGAL_10B044477</name>
</gene>
<sequence>MFTESCDNKPDFVRRGNRYGLSGARQKKKCTQNTYQPFEFYSNSSHECHFSKSKCSEIGHISYNNGTAKEDTQCRCNYNTGYDYIKTPENKCYCVPSTEDCSCYIKKCNATERLSPDYKCTHMKVGSSQPHCPPDVYKRNKYEIGPINIIKKNGFSPQQLTKGPAIDLNISLNQDCSIKLTWKVPETKYKQSKYKIEYTYNDWKTTLELEKADINSYCRISHLAPYRTYHFHVTYFCMCDGVVIESISSDQKTIATSEKRRPFQHWNYCRIMMSEN</sequence>
<dbReference type="CDD" id="cd00063">
    <property type="entry name" value="FN3"/>
    <property type="match status" value="1"/>
</dbReference>
<comment type="caution">
    <text evidence="2">The sequence shown here is derived from an EMBL/GenBank/DDBJ whole genome shotgun (WGS) entry which is preliminary data.</text>
</comment>
<dbReference type="AlphaFoldDB" id="A0A8B6C3F6"/>
<dbReference type="InterPro" id="IPR003961">
    <property type="entry name" value="FN3_dom"/>
</dbReference>
<evidence type="ECO:0000259" key="1">
    <source>
        <dbReference type="PROSITE" id="PS50853"/>
    </source>
</evidence>
<dbReference type="Proteomes" id="UP000596742">
    <property type="component" value="Unassembled WGS sequence"/>
</dbReference>
<dbReference type="SUPFAM" id="SSF49265">
    <property type="entry name" value="Fibronectin type III"/>
    <property type="match status" value="1"/>
</dbReference>
<evidence type="ECO:0000313" key="2">
    <source>
        <dbReference type="EMBL" id="VDH99355.1"/>
    </source>
</evidence>
<keyword evidence="3" id="KW-1185">Reference proteome</keyword>
<dbReference type="EMBL" id="UYJE01001139">
    <property type="protein sequence ID" value="VDH99355.1"/>
    <property type="molecule type" value="Genomic_DNA"/>
</dbReference>
<feature type="domain" description="Fibronectin type-III" evidence="1">
    <location>
        <begin position="164"/>
        <end position="259"/>
    </location>
</feature>
<dbReference type="InterPro" id="IPR013783">
    <property type="entry name" value="Ig-like_fold"/>
</dbReference>
<dbReference type="InterPro" id="IPR036116">
    <property type="entry name" value="FN3_sf"/>
</dbReference>
<dbReference type="PROSITE" id="PS50853">
    <property type="entry name" value="FN3"/>
    <property type="match status" value="1"/>
</dbReference>